<comment type="caution">
    <text evidence="3">The sequence shown here is derived from an EMBL/GenBank/DDBJ whole genome shotgun (WGS) entry which is preliminary data.</text>
</comment>
<dbReference type="Pfam" id="PF02906">
    <property type="entry name" value="Fe_hyd_lg_C"/>
    <property type="match status" value="2"/>
</dbReference>
<dbReference type="Proteomes" id="UP001146793">
    <property type="component" value="Unassembled WGS sequence"/>
</dbReference>
<dbReference type="InterPro" id="IPR050340">
    <property type="entry name" value="Cytosolic_Fe-S_CAF"/>
</dbReference>
<name>A0AAV7Y7B8_9EUKA</name>
<dbReference type="Gene3D" id="3.40.950.10">
    <property type="entry name" value="Fe-only Hydrogenase (Larger Subunit), Chain L, domain 3"/>
    <property type="match status" value="2"/>
</dbReference>
<feature type="domain" description="Iron hydrogenase large subunit C-terminal" evidence="2">
    <location>
        <begin position="111"/>
        <end position="176"/>
    </location>
</feature>
<dbReference type="PANTHER" id="PTHR11615">
    <property type="entry name" value="NITRATE, FORMATE, IRON DEHYDROGENASE"/>
    <property type="match status" value="1"/>
</dbReference>
<dbReference type="EMBL" id="JANTQA010000076">
    <property type="protein sequence ID" value="KAJ3423722.1"/>
    <property type="molecule type" value="Genomic_DNA"/>
</dbReference>
<dbReference type="AlphaFoldDB" id="A0AAV7Y7B8"/>
<dbReference type="Gene3D" id="3.40.50.1780">
    <property type="match status" value="2"/>
</dbReference>
<evidence type="ECO:0000313" key="3">
    <source>
        <dbReference type="EMBL" id="KAJ3423722.1"/>
    </source>
</evidence>
<accession>A0AAV7Y7B8</accession>
<feature type="domain" description="Iron hydrogenase large subunit C-terminal" evidence="2">
    <location>
        <begin position="223"/>
        <end position="500"/>
    </location>
</feature>
<dbReference type="SUPFAM" id="SSF53920">
    <property type="entry name" value="Fe-only hydrogenase"/>
    <property type="match status" value="1"/>
</dbReference>
<gene>
    <name evidence="3" type="ORF">M0812_30256</name>
</gene>
<evidence type="ECO:0000256" key="1">
    <source>
        <dbReference type="ARBA" id="ARBA00006596"/>
    </source>
</evidence>
<dbReference type="Gene3D" id="3.30.70.20">
    <property type="match status" value="1"/>
</dbReference>
<organism evidence="3 4">
    <name type="scientific">Anaeramoeba flamelloides</name>
    <dbReference type="NCBI Taxonomy" id="1746091"/>
    <lineage>
        <taxon>Eukaryota</taxon>
        <taxon>Metamonada</taxon>
        <taxon>Anaeramoebidae</taxon>
        <taxon>Anaeramoeba</taxon>
    </lineage>
</organism>
<evidence type="ECO:0000259" key="2">
    <source>
        <dbReference type="Pfam" id="PF02906"/>
    </source>
</evidence>
<proteinExistence type="inferred from homology"/>
<reference evidence="3" key="1">
    <citation type="submission" date="2022-08" db="EMBL/GenBank/DDBJ databases">
        <title>Novel sulphate-reducing endosymbionts in the free-living metamonad Anaeramoeba.</title>
        <authorList>
            <person name="Jerlstrom-Hultqvist J."/>
            <person name="Cepicka I."/>
            <person name="Gallot-Lavallee L."/>
            <person name="Salas-Leiva D."/>
            <person name="Curtis B.A."/>
            <person name="Zahonova K."/>
            <person name="Pipaliya S."/>
            <person name="Dacks J."/>
            <person name="Roger A.J."/>
        </authorList>
    </citation>
    <scope>NUCLEOTIDE SEQUENCE</scope>
    <source>
        <strain evidence="3">Busselton2</strain>
    </source>
</reference>
<protein>
    <submittedName>
        <fullName evidence="3">Cytosolic fe-s cluster assembly factor</fullName>
    </submittedName>
</protein>
<dbReference type="InterPro" id="IPR004108">
    <property type="entry name" value="Fe_hydrogenase_lsu_C"/>
</dbReference>
<sequence length="587" mass="68237">MTRRSGLIVTDLDDFAPSQVCVNPLVQSKNKESTQITLTLEDLDDNSFNNGNGIGFEPESESESEEEEVQLTLSDCLACSGCITSIESILVNKQSLYKFIKVVSDQKQDNKVVIVSLSPQTRASVATYLNITPFEAQEKIANLFVKLGVHSVYDLSFGRDLYLQGLGEEFLSNCKKIEKIEKDYFEVKKKTQSKVQLNNLSLLLDDDDDDYDDDEEEELKIKIEQETQSEEKVSKNTFPTFVGNCPAWVCLAEKRYPELILPKMSKIMPEQEIMGYLLKKKVAALLSRKEEDIYHVSLMSCYDKKLEASREEFGAKTFGFKLVDSVLTSVEVKDLFQFDDIIAKFEKGEMEKEEMEKKFKKVDPKIDPETYQQILKKNMDNENPETVKQYSNLDYQNKKIYSMRERGSGGICEYLYRQMGQLFFNYQKDEIPKINWVNLRGKDFQSLKLKSKDQKKEIHFIRVYGFKNIQNLLRKMETDQETFHFIEIEACPHSACLNGGGQIKIDQIKKKRVQLNAILNAGQIVDKLEENYFNEKDFVIRLPDLNTEVNQIFEKYFSNENFKILKTEYHNRKKDFDKIKNPLELEW</sequence>
<evidence type="ECO:0000313" key="4">
    <source>
        <dbReference type="Proteomes" id="UP001146793"/>
    </source>
</evidence>
<dbReference type="InterPro" id="IPR009016">
    <property type="entry name" value="Fe_hydrogenase"/>
</dbReference>
<comment type="similarity">
    <text evidence="1">Belongs to the NARF family.</text>
</comment>